<dbReference type="GO" id="GO:0005886">
    <property type="term" value="C:plasma membrane"/>
    <property type="evidence" value="ECO:0007669"/>
    <property type="project" value="UniProtKB-SubCell"/>
</dbReference>
<keyword evidence="7" id="KW-0325">Glycoprotein</keyword>
<keyword evidence="11" id="KW-0378">Hydrolase</keyword>
<comment type="similarity">
    <text evidence="2 9">Belongs to the glycosyl hydrolase 72 family.</text>
</comment>
<dbReference type="Pfam" id="PF03198">
    <property type="entry name" value="Glyco_hydro_72"/>
    <property type="match status" value="1"/>
</dbReference>
<accession>S3D171</accession>
<evidence type="ECO:0000256" key="10">
    <source>
        <dbReference type="SAM" id="MobiDB-lite"/>
    </source>
</evidence>
<name>S3D171_GLAL2</name>
<dbReference type="KEGG" id="glz:GLAREA_01673"/>
<dbReference type="GeneID" id="19460731"/>
<feature type="chain" id="PRO_5005146334" description="1,3-beta-glucanosyltransferase" evidence="9">
    <location>
        <begin position="19"/>
        <end position="476"/>
    </location>
</feature>
<dbReference type="eggNOG" id="ENOG502QRZZ">
    <property type="taxonomic scope" value="Eukaryota"/>
</dbReference>
<comment type="subcellular location">
    <subcellularLocation>
        <location evidence="1 9">Cell membrane</location>
        <topology evidence="1 9">Lipid-anchor</topology>
        <topology evidence="1 9">GPI-anchor</topology>
    </subcellularLocation>
</comment>
<dbReference type="InterPro" id="IPR017853">
    <property type="entry name" value="GH"/>
</dbReference>
<dbReference type="GO" id="GO:0098552">
    <property type="term" value="C:side of membrane"/>
    <property type="evidence" value="ECO:0007669"/>
    <property type="project" value="UniProtKB-KW"/>
</dbReference>
<evidence type="ECO:0000256" key="9">
    <source>
        <dbReference type="RuleBase" id="RU361209"/>
    </source>
</evidence>
<feature type="compositionally biased region" description="Low complexity" evidence="10">
    <location>
        <begin position="427"/>
        <end position="451"/>
    </location>
</feature>
<evidence type="ECO:0000256" key="6">
    <source>
        <dbReference type="ARBA" id="ARBA00023136"/>
    </source>
</evidence>
<dbReference type="Gene3D" id="3.20.20.80">
    <property type="entry name" value="Glycosidases"/>
    <property type="match status" value="1"/>
</dbReference>
<evidence type="ECO:0000256" key="8">
    <source>
        <dbReference type="ARBA" id="ARBA00023288"/>
    </source>
</evidence>
<dbReference type="OMA" id="HDKCMTI"/>
<keyword evidence="5 9" id="KW-0732">Signal</keyword>
<organism evidence="11 12">
    <name type="scientific">Glarea lozoyensis (strain ATCC 20868 / MF5171)</name>
    <dbReference type="NCBI Taxonomy" id="1116229"/>
    <lineage>
        <taxon>Eukaryota</taxon>
        <taxon>Fungi</taxon>
        <taxon>Dikarya</taxon>
        <taxon>Ascomycota</taxon>
        <taxon>Pezizomycotina</taxon>
        <taxon>Leotiomycetes</taxon>
        <taxon>Helotiales</taxon>
        <taxon>Helotiaceae</taxon>
        <taxon>Glarea</taxon>
    </lineage>
</organism>
<dbReference type="PANTHER" id="PTHR31468">
    <property type="entry name" value="1,3-BETA-GLUCANOSYLTRANSFERASE GAS1"/>
    <property type="match status" value="1"/>
</dbReference>
<dbReference type="EMBL" id="KE145371">
    <property type="protein sequence ID" value="EPE25761.1"/>
    <property type="molecule type" value="Genomic_DNA"/>
</dbReference>
<dbReference type="EC" id="2.4.1.-" evidence="9"/>
<dbReference type="GO" id="GO:0042124">
    <property type="term" value="F:1,3-beta-glucanosyltransferase activity"/>
    <property type="evidence" value="ECO:0007669"/>
    <property type="project" value="TreeGrafter"/>
</dbReference>
<protein>
    <recommendedName>
        <fullName evidence="9">1,3-beta-glucanosyltransferase</fullName>
        <ecNumber evidence="9">2.4.1.-</ecNumber>
    </recommendedName>
</protein>
<dbReference type="InterPro" id="IPR004886">
    <property type="entry name" value="Glucanosyltransferase"/>
</dbReference>
<dbReference type="SUPFAM" id="SSF51445">
    <property type="entry name" value="(Trans)glycosidases"/>
    <property type="match status" value="1"/>
</dbReference>
<feature type="region of interest" description="Disordered" evidence="10">
    <location>
        <begin position="423"/>
        <end position="451"/>
    </location>
</feature>
<keyword evidence="8 9" id="KW-0449">Lipoprotein</keyword>
<evidence type="ECO:0000256" key="2">
    <source>
        <dbReference type="ARBA" id="ARBA00007528"/>
    </source>
</evidence>
<dbReference type="HOGENOM" id="CLU_021855_1_2_1"/>
<evidence type="ECO:0000313" key="12">
    <source>
        <dbReference type="Proteomes" id="UP000016922"/>
    </source>
</evidence>
<dbReference type="Proteomes" id="UP000016922">
    <property type="component" value="Unassembled WGS sequence"/>
</dbReference>
<dbReference type="PANTHER" id="PTHR31468:SF4">
    <property type="entry name" value="1,3-BETA-GLUCANOSYLTRANSFERASE GAS3-RELATED"/>
    <property type="match status" value="1"/>
</dbReference>
<evidence type="ECO:0000256" key="4">
    <source>
        <dbReference type="ARBA" id="ARBA00022679"/>
    </source>
</evidence>
<evidence type="ECO:0000256" key="1">
    <source>
        <dbReference type="ARBA" id="ARBA00004609"/>
    </source>
</evidence>
<dbReference type="AlphaFoldDB" id="S3D171"/>
<evidence type="ECO:0000313" key="11">
    <source>
        <dbReference type="EMBL" id="EPE25761.1"/>
    </source>
</evidence>
<keyword evidence="4 9" id="KW-0808">Transferase</keyword>
<gene>
    <name evidence="11" type="ORF">GLAREA_01673</name>
</gene>
<dbReference type="RefSeq" id="XP_008087080.1">
    <property type="nucleotide sequence ID" value="XM_008088889.1"/>
</dbReference>
<sequence>MFTQTLALLALYAHTALAVQPLVIQGSNFVNSVTGNRYQILGVAYQPGGEAGYKPQSGEDPLSNGDVCLRDAALMQRLGVNAIRVYNVSPDINHDECASIFNAVGIYMLLDVNAPFSGESINRGDPESSYTASYLNRTFAVVEAFKNYPNTLLFFAGNEVINDVPTGANIPPYMRAVTRDLKNYIAKHSTRSIPVGYSAADVRDTLIDTWNYLQCTTTGDDSDPSRVDLFALNSYSWCGDSTFQTSSYDTLISDFQSTSVPVFFSEYGCNKPSPRIFTEVPVLYGPLMTPVMSGGLVYEFSQETSNYGLVSIASNGSLQLRQDYDALQGQYNSLNLTAIQGSRAENTSVTPPTCNSTLILESGFNNNFTIPETPSGAQDIINNGVSSSNVGKLVPVTNTKVSQVVQGTNGQTMDLSITVLADDQSNTPSGQTSSTAPTTTTSSAPAATTSKKSGATNLKITSCALLAVGFLAVILL</sequence>
<evidence type="ECO:0000256" key="7">
    <source>
        <dbReference type="ARBA" id="ARBA00023180"/>
    </source>
</evidence>
<dbReference type="FunFam" id="3.20.20.80:FF:000032">
    <property type="entry name" value="1,3-beta-glucanosyltransferase"/>
    <property type="match status" value="1"/>
</dbReference>
<dbReference type="GO" id="GO:0031505">
    <property type="term" value="P:fungal-type cell wall organization"/>
    <property type="evidence" value="ECO:0007669"/>
    <property type="project" value="TreeGrafter"/>
</dbReference>
<feature type="signal peptide" evidence="9">
    <location>
        <begin position="1"/>
        <end position="18"/>
    </location>
</feature>
<keyword evidence="12" id="KW-1185">Reference proteome</keyword>
<dbReference type="GO" id="GO:0071970">
    <property type="term" value="P:fungal-type cell wall (1-&gt;3)-beta-D-glucan biosynthetic process"/>
    <property type="evidence" value="ECO:0007669"/>
    <property type="project" value="TreeGrafter"/>
</dbReference>
<keyword evidence="11" id="KW-0326">Glycosidase</keyword>
<comment type="function">
    <text evidence="9">Splits internally a 1,3-beta-glucan molecule and transfers the newly generated reducing end (the donor) to the non-reducing end of another 1,3-beta-glucan molecule (the acceptor) forming a 1,3-beta linkage, resulting in the elongation of 1,3-beta-glucan chains in the cell wall.</text>
</comment>
<dbReference type="OrthoDB" id="421038at2759"/>
<reference evidence="11 12" key="1">
    <citation type="journal article" date="2013" name="BMC Genomics">
        <title>Genomics-driven discovery of the pneumocandin biosynthetic gene cluster in the fungus Glarea lozoyensis.</title>
        <authorList>
            <person name="Chen L."/>
            <person name="Yue Q."/>
            <person name="Zhang X."/>
            <person name="Xiang M."/>
            <person name="Wang C."/>
            <person name="Li S."/>
            <person name="Che Y."/>
            <person name="Ortiz-Lopez F.J."/>
            <person name="Bills G.F."/>
            <person name="Liu X."/>
            <person name="An Z."/>
        </authorList>
    </citation>
    <scope>NUCLEOTIDE SEQUENCE [LARGE SCALE GENOMIC DNA]</scope>
    <source>
        <strain evidence="12">ATCC 20868 / MF5171</strain>
    </source>
</reference>
<keyword evidence="6 9" id="KW-0472">Membrane</keyword>
<evidence type="ECO:0000256" key="5">
    <source>
        <dbReference type="ARBA" id="ARBA00022729"/>
    </source>
</evidence>
<dbReference type="GO" id="GO:0016798">
    <property type="term" value="F:hydrolase activity, acting on glycosyl bonds"/>
    <property type="evidence" value="ECO:0007669"/>
    <property type="project" value="UniProtKB-KW"/>
</dbReference>
<evidence type="ECO:0000256" key="3">
    <source>
        <dbReference type="ARBA" id="ARBA00022622"/>
    </source>
</evidence>
<keyword evidence="3 9" id="KW-0336">GPI-anchor</keyword>
<proteinExistence type="inferred from homology"/>